<dbReference type="InterPro" id="IPR020846">
    <property type="entry name" value="MFS_dom"/>
</dbReference>
<dbReference type="GO" id="GO:0005351">
    <property type="term" value="F:carbohydrate:proton symporter activity"/>
    <property type="evidence" value="ECO:0007669"/>
    <property type="project" value="TreeGrafter"/>
</dbReference>
<feature type="region of interest" description="Disordered" evidence="9">
    <location>
        <begin position="1"/>
        <end position="33"/>
    </location>
</feature>
<feature type="transmembrane region" description="Helical" evidence="10">
    <location>
        <begin position="223"/>
        <end position="242"/>
    </location>
</feature>
<keyword evidence="5 10" id="KW-1133">Transmembrane helix</keyword>
<dbReference type="OrthoDB" id="8120565at2759"/>
<keyword evidence="3 8" id="KW-0813">Transport</keyword>
<evidence type="ECO:0000256" key="9">
    <source>
        <dbReference type="SAM" id="MobiDB-lite"/>
    </source>
</evidence>
<dbReference type="Gene3D" id="1.20.1250.20">
    <property type="entry name" value="MFS general substrate transporter like domains"/>
    <property type="match status" value="2"/>
</dbReference>
<organism evidence="12 13">
    <name type="scientific">Cristinia sonorae</name>
    <dbReference type="NCBI Taxonomy" id="1940300"/>
    <lineage>
        <taxon>Eukaryota</taxon>
        <taxon>Fungi</taxon>
        <taxon>Dikarya</taxon>
        <taxon>Basidiomycota</taxon>
        <taxon>Agaricomycotina</taxon>
        <taxon>Agaricomycetes</taxon>
        <taxon>Agaricomycetidae</taxon>
        <taxon>Agaricales</taxon>
        <taxon>Pleurotineae</taxon>
        <taxon>Stephanosporaceae</taxon>
        <taxon>Cristinia</taxon>
    </lineage>
</organism>
<feature type="transmembrane region" description="Helical" evidence="10">
    <location>
        <begin position="492"/>
        <end position="512"/>
    </location>
</feature>
<evidence type="ECO:0000256" key="7">
    <source>
        <dbReference type="ARBA" id="ARBA00049119"/>
    </source>
</evidence>
<keyword evidence="4 10" id="KW-0812">Transmembrane</keyword>
<feature type="transmembrane region" description="Helical" evidence="10">
    <location>
        <begin position="464"/>
        <end position="486"/>
    </location>
</feature>
<feature type="transmembrane region" description="Helical" evidence="10">
    <location>
        <begin position="190"/>
        <end position="211"/>
    </location>
</feature>
<dbReference type="PRINTS" id="PR00171">
    <property type="entry name" value="SUGRTRNSPORT"/>
</dbReference>
<evidence type="ECO:0000313" key="12">
    <source>
        <dbReference type="EMBL" id="KAH8087784.1"/>
    </source>
</evidence>
<dbReference type="FunFam" id="1.20.1250.20:FF:000026">
    <property type="entry name" value="MFS quinate transporter QutD"/>
    <property type="match status" value="1"/>
</dbReference>
<dbReference type="PROSITE" id="PS00217">
    <property type="entry name" value="SUGAR_TRANSPORT_2"/>
    <property type="match status" value="1"/>
</dbReference>
<evidence type="ECO:0000256" key="8">
    <source>
        <dbReference type="RuleBase" id="RU003346"/>
    </source>
</evidence>
<dbReference type="InterPro" id="IPR005829">
    <property type="entry name" value="Sugar_transporter_CS"/>
</dbReference>
<dbReference type="InterPro" id="IPR036259">
    <property type="entry name" value="MFS_trans_sf"/>
</dbReference>
<dbReference type="SUPFAM" id="SSF103473">
    <property type="entry name" value="MFS general substrate transporter"/>
    <property type="match status" value="1"/>
</dbReference>
<feature type="transmembrane region" description="Helical" evidence="10">
    <location>
        <begin position="159"/>
        <end position="178"/>
    </location>
</feature>
<keyword evidence="13" id="KW-1185">Reference proteome</keyword>
<evidence type="ECO:0000256" key="10">
    <source>
        <dbReference type="SAM" id="Phobius"/>
    </source>
</evidence>
<evidence type="ECO:0000256" key="4">
    <source>
        <dbReference type="ARBA" id="ARBA00022692"/>
    </source>
</evidence>
<accession>A0A8K0UG36</accession>
<dbReference type="PROSITE" id="PS50850">
    <property type="entry name" value="MFS"/>
    <property type="match status" value="1"/>
</dbReference>
<dbReference type="Pfam" id="PF00083">
    <property type="entry name" value="Sugar_tr"/>
    <property type="match status" value="1"/>
</dbReference>
<comment type="catalytic activity">
    <reaction evidence="7">
        <text>myo-inositol(out) + H(+)(out) = myo-inositol(in) + H(+)(in)</text>
        <dbReference type="Rhea" id="RHEA:60364"/>
        <dbReference type="ChEBI" id="CHEBI:15378"/>
        <dbReference type="ChEBI" id="CHEBI:17268"/>
    </reaction>
</comment>
<dbReference type="InterPro" id="IPR003663">
    <property type="entry name" value="Sugar/inositol_transpt"/>
</dbReference>
<feature type="transmembrane region" description="Helical" evidence="10">
    <location>
        <begin position="391"/>
        <end position="411"/>
    </location>
</feature>
<gene>
    <name evidence="12" type="ORF">BXZ70DRAFT_899642</name>
</gene>
<evidence type="ECO:0000256" key="3">
    <source>
        <dbReference type="ARBA" id="ARBA00022448"/>
    </source>
</evidence>
<evidence type="ECO:0000256" key="5">
    <source>
        <dbReference type="ARBA" id="ARBA00022989"/>
    </source>
</evidence>
<dbReference type="AlphaFoldDB" id="A0A8K0UG36"/>
<dbReference type="PANTHER" id="PTHR48022">
    <property type="entry name" value="PLASTIDIC GLUCOSE TRANSPORTER 4"/>
    <property type="match status" value="1"/>
</dbReference>
<evidence type="ECO:0000256" key="1">
    <source>
        <dbReference type="ARBA" id="ARBA00004141"/>
    </source>
</evidence>
<comment type="similarity">
    <text evidence="2 8">Belongs to the major facilitator superfamily. Sugar transporter (TC 2.A.1.1) family.</text>
</comment>
<dbReference type="Proteomes" id="UP000813824">
    <property type="component" value="Unassembled WGS sequence"/>
</dbReference>
<evidence type="ECO:0000313" key="13">
    <source>
        <dbReference type="Proteomes" id="UP000813824"/>
    </source>
</evidence>
<dbReference type="PROSITE" id="PS00216">
    <property type="entry name" value="SUGAR_TRANSPORT_1"/>
    <property type="match status" value="1"/>
</dbReference>
<dbReference type="PANTHER" id="PTHR48022:SF14">
    <property type="entry name" value="MAJOR FACILITATOR SUPERFAMILY (MFS) PROFILE DOMAIN-CONTAINING PROTEIN-RELATED"/>
    <property type="match status" value="1"/>
</dbReference>
<comment type="caution">
    <text evidence="12">The sequence shown here is derived from an EMBL/GenBank/DDBJ whole genome shotgun (WGS) entry which is preliminary data.</text>
</comment>
<feature type="transmembrane region" description="Helical" evidence="10">
    <location>
        <begin position="423"/>
        <end position="443"/>
    </location>
</feature>
<name>A0A8K0UG36_9AGAR</name>
<evidence type="ECO:0000256" key="6">
    <source>
        <dbReference type="ARBA" id="ARBA00023136"/>
    </source>
</evidence>
<sequence length="571" mass="62144">MFRQTNHHRGYVALSSHPTGNGESHHATPHGGTLSVHPDGTSYTYAYGPKGLAGLRHNSYALGCAIFASIGGLTFGYDQGVIANILVMKEFVARFPVTSWEKGLMTAMLELGSLVGALTAGVLADRYSRRQSILVACVVFCIGSALQCAAQSIPQLIVGRAIGGLGVGALSMLSPLYMAEISPPEVRGSLMALEQFSIVLGAVLGFWTGYFTRDLPGSISWRSPLAIQIIPGLLLGFGSFFLPPSPRLLVSHGRDDEALQSLAKLRLRAPEEANTDPLLQMELLEMRVEAQLVEKTFGYSTKDGTFVAEARAWKQLFSKKYINRTFIGIVMMFFQQWSGINALLYYGPTLMHEIGLQGDTVTLLVSGGIGIVQFLAVFPTIIYIDSLGRKPLLRWGSAIMCLSHLTISLLVRQYESDWPAHVTAAWTAVVCVYIFTAAYGMSYGPIGWILPSEVFPQSVRSKGVSLATASNWSNNFLIGLVTPVMMETSPSFTFVIFALACFAGYFWSTYVVPETANVSLEEIDAVFGSSAGQEDALLKQEIEEEIGLRRLIADLAEGPFTTTTTRDDLEH</sequence>
<feature type="transmembrane region" description="Helical" evidence="10">
    <location>
        <begin position="321"/>
        <end position="340"/>
    </location>
</feature>
<reference evidence="12" key="1">
    <citation type="journal article" date="2021" name="New Phytol.">
        <title>Evolutionary innovations through gain and loss of genes in the ectomycorrhizal Boletales.</title>
        <authorList>
            <person name="Wu G."/>
            <person name="Miyauchi S."/>
            <person name="Morin E."/>
            <person name="Kuo A."/>
            <person name="Drula E."/>
            <person name="Varga T."/>
            <person name="Kohler A."/>
            <person name="Feng B."/>
            <person name="Cao Y."/>
            <person name="Lipzen A."/>
            <person name="Daum C."/>
            <person name="Hundley H."/>
            <person name="Pangilinan J."/>
            <person name="Johnson J."/>
            <person name="Barry K."/>
            <person name="LaButti K."/>
            <person name="Ng V."/>
            <person name="Ahrendt S."/>
            <person name="Min B."/>
            <person name="Choi I.G."/>
            <person name="Park H."/>
            <person name="Plett J.M."/>
            <person name="Magnuson J."/>
            <person name="Spatafora J.W."/>
            <person name="Nagy L.G."/>
            <person name="Henrissat B."/>
            <person name="Grigoriev I.V."/>
            <person name="Yang Z.L."/>
            <person name="Xu J."/>
            <person name="Martin F.M."/>
        </authorList>
    </citation>
    <scope>NUCLEOTIDE SEQUENCE</scope>
    <source>
        <strain evidence="12">KKN 215</strain>
    </source>
</reference>
<comment type="subcellular location">
    <subcellularLocation>
        <location evidence="1">Membrane</location>
        <topology evidence="1">Multi-pass membrane protein</topology>
    </subcellularLocation>
</comment>
<dbReference type="InterPro" id="IPR005828">
    <property type="entry name" value="MFS_sugar_transport-like"/>
</dbReference>
<evidence type="ECO:0000256" key="2">
    <source>
        <dbReference type="ARBA" id="ARBA00010992"/>
    </source>
</evidence>
<feature type="transmembrane region" description="Helical" evidence="10">
    <location>
        <begin position="133"/>
        <end position="153"/>
    </location>
</feature>
<feature type="transmembrane region" description="Helical" evidence="10">
    <location>
        <begin position="360"/>
        <end position="384"/>
    </location>
</feature>
<feature type="domain" description="Major facilitator superfamily (MFS) profile" evidence="11">
    <location>
        <begin position="64"/>
        <end position="516"/>
    </location>
</feature>
<feature type="transmembrane region" description="Helical" evidence="10">
    <location>
        <begin position="60"/>
        <end position="83"/>
    </location>
</feature>
<dbReference type="EMBL" id="JAEVFJ010000040">
    <property type="protein sequence ID" value="KAH8087784.1"/>
    <property type="molecule type" value="Genomic_DNA"/>
</dbReference>
<evidence type="ECO:0000259" key="11">
    <source>
        <dbReference type="PROSITE" id="PS50850"/>
    </source>
</evidence>
<protein>
    <submittedName>
        <fullName evidence="12">General substrate transporter</fullName>
    </submittedName>
</protein>
<dbReference type="InterPro" id="IPR050360">
    <property type="entry name" value="MFS_Sugar_Transporters"/>
</dbReference>
<feature type="transmembrane region" description="Helical" evidence="10">
    <location>
        <begin position="103"/>
        <end position="124"/>
    </location>
</feature>
<feature type="compositionally biased region" description="Basic residues" evidence="9">
    <location>
        <begin position="1"/>
        <end position="10"/>
    </location>
</feature>
<keyword evidence="6 10" id="KW-0472">Membrane</keyword>
<dbReference type="GO" id="GO:0016020">
    <property type="term" value="C:membrane"/>
    <property type="evidence" value="ECO:0007669"/>
    <property type="project" value="UniProtKB-SubCell"/>
</dbReference>
<dbReference type="NCBIfam" id="TIGR00879">
    <property type="entry name" value="SP"/>
    <property type="match status" value="1"/>
</dbReference>
<proteinExistence type="inferred from homology"/>